<dbReference type="GO" id="GO:0005886">
    <property type="term" value="C:plasma membrane"/>
    <property type="evidence" value="ECO:0007669"/>
    <property type="project" value="UniProtKB-SubCell"/>
</dbReference>
<comment type="subcellular location">
    <subcellularLocation>
        <location evidence="1">Cell membrane</location>
        <topology evidence="1">Multi-pass membrane protein</topology>
    </subcellularLocation>
</comment>
<dbReference type="Proteomes" id="UP000463700">
    <property type="component" value="Unassembled WGS sequence"/>
</dbReference>
<dbReference type="InterPro" id="IPR036259">
    <property type="entry name" value="MFS_trans_sf"/>
</dbReference>
<evidence type="ECO:0000259" key="8">
    <source>
        <dbReference type="PROSITE" id="PS50850"/>
    </source>
</evidence>
<evidence type="ECO:0000256" key="3">
    <source>
        <dbReference type="ARBA" id="ARBA00022475"/>
    </source>
</evidence>
<dbReference type="AlphaFoldDB" id="A0A6N6WD01"/>
<feature type="transmembrane region" description="Helical" evidence="7">
    <location>
        <begin position="82"/>
        <end position="100"/>
    </location>
</feature>
<keyword evidence="5 7" id="KW-1133">Transmembrane helix</keyword>
<feature type="transmembrane region" description="Helical" evidence="7">
    <location>
        <begin position="41"/>
        <end position="62"/>
    </location>
</feature>
<reference evidence="9 10" key="1">
    <citation type="journal article" date="2020" name="Int. J. Syst. Evol. Microbiol.">
        <title>Paraburkholderia madseniana sp. nov., a phenolic acid-degrading bacterium isolated from acidic forest soil.</title>
        <authorList>
            <person name="Wilhelm R.C."/>
            <person name="Murphy S.J.L."/>
            <person name="Feriancek N.M."/>
            <person name="Karasz D.C."/>
            <person name="DeRito C.M."/>
            <person name="Newman J.D."/>
            <person name="Buckley D.H."/>
        </authorList>
    </citation>
    <scope>NUCLEOTIDE SEQUENCE [LARGE SCALE GENOMIC DNA]</scope>
    <source>
        <strain evidence="9 10">RP11</strain>
    </source>
</reference>
<feature type="transmembrane region" description="Helical" evidence="7">
    <location>
        <begin position="276"/>
        <end position="297"/>
    </location>
</feature>
<dbReference type="GO" id="GO:0022857">
    <property type="term" value="F:transmembrane transporter activity"/>
    <property type="evidence" value="ECO:0007669"/>
    <property type="project" value="InterPro"/>
</dbReference>
<evidence type="ECO:0000256" key="4">
    <source>
        <dbReference type="ARBA" id="ARBA00022692"/>
    </source>
</evidence>
<evidence type="ECO:0000313" key="10">
    <source>
        <dbReference type="Proteomes" id="UP000463700"/>
    </source>
</evidence>
<keyword evidence="3" id="KW-1003">Cell membrane</keyword>
<comment type="caution">
    <text evidence="9">The sequence shown here is derived from an EMBL/GenBank/DDBJ whole genome shotgun (WGS) entry which is preliminary data.</text>
</comment>
<dbReference type="PANTHER" id="PTHR23517:SF3">
    <property type="entry name" value="INTEGRAL MEMBRANE TRANSPORT PROTEIN"/>
    <property type="match status" value="1"/>
</dbReference>
<dbReference type="EMBL" id="VOSW01000034">
    <property type="protein sequence ID" value="KAE8758383.1"/>
    <property type="molecule type" value="Genomic_DNA"/>
</dbReference>
<evidence type="ECO:0000256" key="7">
    <source>
        <dbReference type="SAM" id="Phobius"/>
    </source>
</evidence>
<evidence type="ECO:0000256" key="1">
    <source>
        <dbReference type="ARBA" id="ARBA00004651"/>
    </source>
</evidence>
<protein>
    <submittedName>
        <fullName evidence="9">MFS transporter</fullName>
    </submittedName>
</protein>
<dbReference type="PROSITE" id="PS50850">
    <property type="entry name" value="MFS"/>
    <property type="match status" value="1"/>
</dbReference>
<dbReference type="OrthoDB" id="9814303at2"/>
<organism evidence="9 10">
    <name type="scientific">Paraburkholderia madseniana</name>
    <dbReference type="NCBI Taxonomy" id="2599607"/>
    <lineage>
        <taxon>Bacteria</taxon>
        <taxon>Pseudomonadati</taxon>
        <taxon>Pseudomonadota</taxon>
        <taxon>Betaproteobacteria</taxon>
        <taxon>Burkholderiales</taxon>
        <taxon>Burkholderiaceae</taxon>
        <taxon>Paraburkholderia</taxon>
    </lineage>
</organism>
<feature type="transmembrane region" description="Helical" evidence="7">
    <location>
        <begin position="167"/>
        <end position="192"/>
    </location>
</feature>
<feature type="transmembrane region" description="Helical" evidence="7">
    <location>
        <begin position="366"/>
        <end position="385"/>
    </location>
</feature>
<keyword evidence="4 7" id="KW-0812">Transmembrane</keyword>
<dbReference type="SUPFAM" id="SSF103473">
    <property type="entry name" value="MFS general substrate transporter"/>
    <property type="match status" value="1"/>
</dbReference>
<feature type="transmembrane region" description="Helical" evidence="7">
    <location>
        <begin position="198"/>
        <end position="217"/>
    </location>
</feature>
<dbReference type="PANTHER" id="PTHR23517">
    <property type="entry name" value="RESISTANCE PROTEIN MDTM, PUTATIVE-RELATED-RELATED"/>
    <property type="match status" value="1"/>
</dbReference>
<evidence type="ECO:0000256" key="5">
    <source>
        <dbReference type="ARBA" id="ARBA00022989"/>
    </source>
</evidence>
<dbReference type="Pfam" id="PF07690">
    <property type="entry name" value="MFS_1"/>
    <property type="match status" value="1"/>
</dbReference>
<keyword evidence="2" id="KW-0813">Transport</keyword>
<feature type="domain" description="Major facilitator superfamily (MFS) profile" evidence="8">
    <location>
        <begin position="41"/>
        <end position="419"/>
    </location>
</feature>
<dbReference type="RefSeq" id="WP_154561438.1">
    <property type="nucleotide sequence ID" value="NZ_JAMXWG010000007.1"/>
</dbReference>
<feature type="transmembrane region" description="Helical" evidence="7">
    <location>
        <begin position="397"/>
        <end position="417"/>
    </location>
</feature>
<keyword evidence="6 7" id="KW-0472">Membrane</keyword>
<evidence type="ECO:0000256" key="6">
    <source>
        <dbReference type="ARBA" id="ARBA00023136"/>
    </source>
</evidence>
<dbReference type="InterPro" id="IPR020846">
    <property type="entry name" value="MFS_dom"/>
</dbReference>
<dbReference type="InterPro" id="IPR011701">
    <property type="entry name" value="MFS"/>
</dbReference>
<sequence>MSTQQASVRVNRMIRVIRSKASDGHVQNTAARRSRTLGRRASFWVSFGVSTHTLWTSAAPALSYRLYAQKWNLSPVDTAGVFAIYPIFVVSTLVLLGGLSDQVGRRMTMLIALTCSLVGVLVMTVAPDIRWLLVGRALMGIGVGLGSGSSTAAILEFSSDEDPERSAAATNIAQGIGFATGLLLGGALIQYAPWPLQLNFLVLAVVIVVLIVGVWFMPRHGGQDTRWSVRMPRVPADCRNAFAIASLAAVIAFASGAILLSLGGQMAHDLVGSVNAFTNGAILASFAIVSAVITVLCRKLSPRLLLLLGAITASLGLLLLWLAVTWVSLSMLLASTSLAGGGYALLFMGALSVLNSSAPAEHRGGILSAFYLIGYLSMGMFALVLGGMARTWGLAEAVTTASFTIVALGFVSFWLSASRPFPVFRRYAERRAD</sequence>
<dbReference type="Gene3D" id="1.20.1250.20">
    <property type="entry name" value="MFS general substrate transporter like domains"/>
    <property type="match status" value="2"/>
</dbReference>
<dbReference type="InterPro" id="IPR050171">
    <property type="entry name" value="MFS_Transporters"/>
</dbReference>
<evidence type="ECO:0000313" key="9">
    <source>
        <dbReference type="EMBL" id="KAE8758383.1"/>
    </source>
</evidence>
<feature type="transmembrane region" description="Helical" evidence="7">
    <location>
        <begin position="107"/>
        <end position="127"/>
    </location>
</feature>
<accession>A0A6N6WD01</accession>
<dbReference type="InterPro" id="IPR005829">
    <property type="entry name" value="Sugar_transporter_CS"/>
</dbReference>
<name>A0A6N6WD01_9BURK</name>
<feature type="transmembrane region" description="Helical" evidence="7">
    <location>
        <begin position="238"/>
        <end position="264"/>
    </location>
</feature>
<proteinExistence type="predicted"/>
<feature type="transmembrane region" description="Helical" evidence="7">
    <location>
        <begin position="330"/>
        <end position="354"/>
    </location>
</feature>
<feature type="transmembrane region" description="Helical" evidence="7">
    <location>
        <begin position="304"/>
        <end position="324"/>
    </location>
</feature>
<evidence type="ECO:0000256" key="2">
    <source>
        <dbReference type="ARBA" id="ARBA00022448"/>
    </source>
</evidence>
<gene>
    <name evidence="9" type="ORF">FSO04_19280</name>
</gene>
<dbReference type="PROSITE" id="PS00216">
    <property type="entry name" value="SUGAR_TRANSPORT_1"/>
    <property type="match status" value="1"/>
</dbReference>
<feature type="transmembrane region" description="Helical" evidence="7">
    <location>
        <begin position="133"/>
        <end position="155"/>
    </location>
</feature>